<gene>
    <name evidence="1" type="ORF">J3D65DRAFT_117895</name>
</gene>
<proteinExistence type="predicted"/>
<comment type="caution">
    <text evidence="1">The sequence shown here is derived from an EMBL/GenBank/DDBJ whole genome shotgun (WGS) entry which is preliminary data.</text>
</comment>
<dbReference type="Proteomes" id="UP001360953">
    <property type="component" value="Unassembled WGS sequence"/>
</dbReference>
<evidence type="ECO:0000313" key="1">
    <source>
        <dbReference type="EMBL" id="KAK7531541.1"/>
    </source>
</evidence>
<reference evidence="1 2" key="1">
    <citation type="submission" date="2024-04" db="EMBL/GenBank/DDBJ databases">
        <title>Phyllosticta paracitricarpa is synonymous to the EU quarantine fungus P. citricarpa based on phylogenomic analyses.</title>
        <authorList>
            <consortium name="Lawrence Berkeley National Laboratory"/>
            <person name="Van ingen-buijs V.A."/>
            <person name="Van westerhoven A.C."/>
            <person name="Haridas S."/>
            <person name="Skiadas P."/>
            <person name="Martin F."/>
            <person name="Groenewald J.Z."/>
            <person name="Crous P.W."/>
            <person name="Seidl M.F."/>
        </authorList>
    </citation>
    <scope>NUCLEOTIDE SEQUENCE [LARGE SCALE GENOMIC DNA]</scope>
    <source>
        <strain evidence="1 2">CPC 17464</strain>
    </source>
</reference>
<organism evidence="1 2">
    <name type="scientific">Phyllosticta citribraziliensis</name>
    <dbReference type="NCBI Taxonomy" id="989973"/>
    <lineage>
        <taxon>Eukaryota</taxon>
        <taxon>Fungi</taxon>
        <taxon>Dikarya</taxon>
        <taxon>Ascomycota</taxon>
        <taxon>Pezizomycotina</taxon>
        <taxon>Dothideomycetes</taxon>
        <taxon>Dothideomycetes incertae sedis</taxon>
        <taxon>Botryosphaeriales</taxon>
        <taxon>Phyllostictaceae</taxon>
        <taxon>Phyllosticta</taxon>
    </lineage>
</organism>
<dbReference type="EMBL" id="JBBPEH010000012">
    <property type="protein sequence ID" value="KAK7531541.1"/>
    <property type="molecule type" value="Genomic_DNA"/>
</dbReference>
<dbReference type="RefSeq" id="XP_066651365.1">
    <property type="nucleotide sequence ID" value="XM_066793797.1"/>
</dbReference>
<sequence length="110" mass="11981">MAGIYLLVRSMLAAQAPGMRTTTLVASRPGPSRRIQWPLATCIEPLAAGVGPRRPSAVELHSLDPESATPNKTSSYILRWRLFVALSRGAPLSLPWFVFVVGQEGTMSYQ</sequence>
<protein>
    <recommendedName>
        <fullName evidence="3">Secreted protein</fullName>
    </recommendedName>
</protein>
<dbReference type="GeneID" id="92026703"/>
<name>A0ABR1LAR4_9PEZI</name>
<evidence type="ECO:0000313" key="2">
    <source>
        <dbReference type="Proteomes" id="UP001360953"/>
    </source>
</evidence>
<keyword evidence="2" id="KW-1185">Reference proteome</keyword>
<evidence type="ECO:0008006" key="3">
    <source>
        <dbReference type="Google" id="ProtNLM"/>
    </source>
</evidence>
<accession>A0ABR1LAR4</accession>